<evidence type="ECO:0000256" key="3">
    <source>
        <dbReference type="ARBA" id="ARBA00022555"/>
    </source>
</evidence>
<evidence type="ECO:0000256" key="4">
    <source>
        <dbReference type="ARBA" id="ARBA00022884"/>
    </source>
</evidence>
<keyword evidence="3 6" id="KW-0820">tRNA-binding</keyword>
<name>A0A2I0WGR6_9ASPA</name>
<dbReference type="AlphaFoldDB" id="A0A2I0WGR6"/>
<dbReference type="InterPro" id="IPR036282">
    <property type="entry name" value="Glutathione-S-Trfase_C_sf"/>
</dbReference>
<dbReference type="PROSITE" id="PS50886">
    <property type="entry name" value="TRBD"/>
    <property type="match status" value="1"/>
</dbReference>
<dbReference type="EMBL" id="KZ502668">
    <property type="protein sequence ID" value="PKU74856.1"/>
    <property type="molecule type" value="Genomic_DNA"/>
</dbReference>
<keyword evidence="2" id="KW-0963">Cytoplasm</keyword>
<dbReference type="SUPFAM" id="SSF50249">
    <property type="entry name" value="Nucleic acid-binding proteins"/>
    <property type="match status" value="1"/>
</dbReference>
<dbReference type="Pfam" id="PF21972">
    <property type="entry name" value="Arc1p_N_like"/>
    <property type="match status" value="1"/>
</dbReference>
<reference evidence="10 11" key="1">
    <citation type="journal article" date="2016" name="Sci. Rep.">
        <title>The Dendrobium catenatum Lindl. genome sequence provides insights into polysaccharide synthase, floral development and adaptive evolution.</title>
        <authorList>
            <person name="Zhang G.Q."/>
            <person name="Xu Q."/>
            <person name="Bian C."/>
            <person name="Tsai W.C."/>
            <person name="Yeh C.M."/>
            <person name="Liu K.W."/>
            <person name="Yoshida K."/>
            <person name="Zhang L.S."/>
            <person name="Chang S.B."/>
            <person name="Chen F."/>
            <person name="Shi Y."/>
            <person name="Su Y.Y."/>
            <person name="Zhang Y.Q."/>
            <person name="Chen L.J."/>
            <person name="Yin Y."/>
            <person name="Lin M."/>
            <person name="Huang H."/>
            <person name="Deng H."/>
            <person name="Wang Z.W."/>
            <person name="Zhu S.L."/>
            <person name="Zhao X."/>
            <person name="Deng C."/>
            <person name="Niu S.C."/>
            <person name="Huang J."/>
            <person name="Wang M."/>
            <person name="Liu G.H."/>
            <person name="Yang H.J."/>
            <person name="Xiao X.J."/>
            <person name="Hsiao Y.Y."/>
            <person name="Wu W.L."/>
            <person name="Chen Y.Y."/>
            <person name="Mitsuda N."/>
            <person name="Ohme-Takagi M."/>
            <person name="Luo Y.B."/>
            <person name="Van de Peer Y."/>
            <person name="Liu Z.J."/>
        </authorList>
    </citation>
    <scope>NUCLEOTIDE SEQUENCE [LARGE SCALE GENOMIC DNA]</scope>
    <source>
        <tissue evidence="10">The whole plant</tissue>
    </source>
</reference>
<accession>A0A2I0WGR6</accession>
<dbReference type="CDD" id="cd10304">
    <property type="entry name" value="GST_C_Arc1p_N_like"/>
    <property type="match status" value="1"/>
</dbReference>
<evidence type="ECO:0000313" key="10">
    <source>
        <dbReference type="EMBL" id="PKU74856.1"/>
    </source>
</evidence>
<dbReference type="InterPro" id="IPR051270">
    <property type="entry name" value="Tyrosine-tRNA_ligase_regulator"/>
</dbReference>
<dbReference type="GO" id="GO:0006412">
    <property type="term" value="P:translation"/>
    <property type="evidence" value="ECO:0007669"/>
    <property type="project" value="UniProtKB-KW"/>
</dbReference>
<keyword evidence="10" id="KW-0436">Ligase</keyword>
<dbReference type="GO" id="GO:0005737">
    <property type="term" value="C:cytoplasm"/>
    <property type="evidence" value="ECO:0007669"/>
    <property type="project" value="UniProtKB-SubCell"/>
</dbReference>
<evidence type="ECO:0000313" key="11">
    <source>
        <dbReference type="Proteomes" id="UP000233837"/>
    </source>
</evidence>
<feature type="domain" description="TRNA-binding" evidence="9">
    <location>
        <begin position="254"/>
        <end position="357"/>
    </location>
</feature>
<dbReference type="Gene3D" id="2.40.50.140">
    <property type="entry name" value="Nucleic acid-binding proteins"/>
    <property type="match status" value="1"/>
</dbReference>
<dbReference type="PANTHER" id="PTHR11586">
    <property type="entry name" value="TRNA-AMINOACYLATION COFACTOR ARC1 FAMILY MEMBER"/>
    <property type="match status" value="1"/>
</dbReference>
<dbReference type="STRING" id="906689.A0A2I0WGR6"/>
<keyword evidence="5" id="KW-0648">Protein biosynthesis</keyword>
<dbReference type="SUPFAM" id="SSF47616">
    <property type="entry name" value="GST C-terminal domain-like"/>
    <property type="match status" value="1"/>
</dbReference>
<gene>
    <name evidence="10" type="ORF">MA16_Dca005047</name>
</gene>
<dbReference type="Pfam" id="PF01588">
    <property type="entry name" value="tRNA_bind"/>
    <property type="match status" value="1"/>
</dbReference>
<evidence type="ECO:0000259" key="8">
    <source>
        <dbReference type="PROSITE" id="PS50405"/>
    </source>
</evidence>
<dbReference type="FunFam" id="2.40.50.140:FF:000047">
    <property type="entry name" value="tyrosine--tRNA ligase, cytoplasmic isoform X2"/>
    <property type="match status" value="1"/>
</dbReference>
<keyword evidence="4 6" id="KW-0694">RNA-binding</keyword>
<dbReference type="CDD" id="cd02799">
    <property type="entry name" value="tRNA_bind_EMAP-II_like"/>
    <property type="match status" value="1"/>
</dbReference>
<evidence type="ECO:0000256" key="1">
    <source>
        <dbReference type="ARBA" id="ARBA00004496"/>
    </source>
</evidence>
<evidence type="ECO:0000256" key="5">
    <source>
        <dbReference type="ARBA" id="ARBA00022917"/>
    </source>
</evidence>
<proteinExistence type="predicted"/>
<reference evidence="10 11" key="2">
    <citation type="journal article" date="2017" name="Nature">
        <title>The Apostasia genome and the evolution of orchids.</title>
        <authorList>
            <person name="Zhang G.Q."/>
            <person name="Liu K.W."/>
            <person name="Li Z."/>
            <person name="Lohaus R."/>
            <person name="Hsiao Y.Y."/>
            <person name="Niu S.C."/>
            <person name="Wang J.Y."/>
            <person name="Lin Y.C."/>
            <person name="Xu Q."/>
            <person name="Chen L.J."/>
            <person name="Yoshida K."/>
            <person name="Fujiwara S."/>
            <person name="Wang Z.W."/>
            <person name="Zhang Y.Q."/>
            <person name="Mitsuda N."/>
            <person name="Wang M."/>
            <person name="Liu G.H."/>
            <person name="Pecoraro L."/>
            <person name="Huang H.X."/>
            <person name="Xiao X.J."/>
            <person name="Lin M."/>
            <person name="Wu X.Y."/>
            <person name="Wu W.L."/>
            <person name="Chen Y.Y."/>
            <person name="Chang S.B."/>
            <person name="Sakamoto S."/>
            <person name="Ohme-Takagi M."/>
            <person name="Yagi M."/>
            <person name="Zeng S.J."/>
            <person name="Shen C.Y."/>
            <person name="Yeh C.M."/>
            <person name="Luo Y.B."/>
            <person name="Tsai W.C."/>
            <person name="Van de Peer Y."/>
            <person name="Liu Z.J."/>
        </authorList>
    </citation>
    <scope>NUCLEOTIDE SEQUENCE [LARGE SCALE GENOMIC DNA]</scope>
    <source>
        <tissue evidence="10">The whole plant</tissue>
    </source>
</reference>
<evidence type="ECO:0000256" key="2">
    <source>
        <dbReference type="ARBA" id="ARBA00022490"/>
    </source>
</evidence>
<feature type="domain" description="GST C-terminal" evidence="8">
    <location>
        <begin position="44"/>
        <end position="162"/>
    </location>
</feature>
<comment type="subcellular location">
    <subcellularLocation>
        <location evidence="1">Cytoplasm</location>
    </subcellularLocation>
</comment>
<keyword evidence="11" id="KW-1185">Reference proteome</keyword>
<evidence type="ECO:0000259" key="9">
    <source>
        <dbReference type="PROSITE" id="PS50886"/>
    </source>
</evidence>
<dbReference type="Gene3D" id="1.20.1050.130">
    <property type="match status" value="1"/>
</dbReference>
<protein>
    <submittedName>
        <fullName evidence="10">Putative methionine--tRNA ligase</fullName>
    </submittedName>
</protein>
<feature type="region of interest" description="Disordered" evidence="7">
    <location>
        <begin position="179"/>
        <end position="211"/>
    </location>
</feature>
<dbReference type="GO" id="GO:0032991">
    <property type="term" value="C:protein-containing complex"/>
    <property type="evidence" value="ECO:0007669"/>
    <property type="project" value="UniProtKB-ARBA"/>
</dbReference>
<feature type="compositionally biased region" description="Basic and acidic residues" evidence="7">
    <location>
        <begin position="186"/>
        <end position="211"/>
    </location>
</feature>
<evidence type="ECO:0000256" key="6">
    <source>
        <dbReference type="PROSITE-ProRule" id="PRU00209"/>
    </source>
</evidence>
<dbReference type="OrthoDB" id="197206at2759"/>
<sequence length="415" mass="45888">MEVNSSEGFTSRRNKAIVHALCKRLLLDPENLFSESAGTCDIPHLISNIFQSSANDTSFSKNQDEVMKWATFANNVPDKKDAYHAALKDLNEDLVQKSVLLGGLKPSVADIIVFSALHDFVSHISNKEAQNYPHVIRWMDYIQNNEDFGGVFDMIVVNKAPFEHFCSIDTLDANQTAKKMSQTTKSVEKSEGNMNLKKDLPEKKAPVDDKASIDSNKVIKAAVVKAATESTKKNTEEKKKPSEKEYSEKDIECSITILNVQVGLIRKAWKHPSADSLLVEEIDLGDNNQRQVVSGLAKYYSPDDLINRRVVLITNVKPGKLREVMSSGLVLCASNQENTAVEPLIPPEGAKIGERVSFSGFDGKPEDVLNPKKKQLEKITPHLYTDEKGVATYKGIPFMTSSGPCTSSITNATIK</sequence>
<dbReference type="InterPro" id="IPR012340">
    <property type="entry name" value="NA-bd_OB-fold"/>
</dbReference>
<dbReference type="Proteomes" id="UP000233837">
    <property type="component" value="Unassembled WGS sequence"/>
</dbReference>
<dbReference type="InterPro" id="IPR010987">
    <property type="entry name" value="Glutathione-S-Trfase_C-like"/>
</dbReference>
<dbReference type="PANTHER" id="PTHR11586:SF33">
    <property type="entry name" value="AMINOACYL TRNA SYNTHASE COMPLEX-INTERACTING MULTIFUNCTIONAL PROTEIN 1"/>
    <property type="match status" value="1"/>
</dbReference>
<evidence type="ECO:0000256" key="7">
    <source>
        <dbReference type="SAM" id="MobiDB-lite"/>
    </source>
</evidence>
<dbReference type="InterPro" id="IPR053836">
    <property type="entry name" value="Arc1-like_N"/>
</dbReference>
<dbReference type="InterPro" id="IPR002547">
    <property type="entry name" value="tRNA-bd_dom"/>
</dbReference>
<organism evidence="10 11">
    <name type="scientific">Dendrobium catenatum</name>
    <dbReference type="NCBI Taxonomy" id="906689"/>
    <lineage>
        <taxon>Eukaryota</taxon>
        <taxon>Viridiplantae</taxon>
        <taxon>Streptophyta</taxon>
        <taxon>Embryophyta</taxon>
        <taxon>Tracheophyta</taxon>
        <taxon>Spermatophyta</taxon>
        <taxon>Magnoliopsida</taxon>
        <taxon>Liliopsida</taxon>
        <taxon>Asparagales</taxon>
        <taxon>Orchidaceae</taxon>
        <taxon>Epidendroideae</taxon>
        <taxon>Malaxideae</taxon>
        <taxon>Dendrobiinae</taxon>
        <taxon>Dendrobium</taxon>
    </lineage>
</organism>
<dbReference type="GO" id="GO:0000049">
    <property type="term" value="F:tRNA binding"/>
    <property type="evidence" value="ECO:0007669"/>
    <property type="project" value="UniProtKB-UniRule"/>
</dbReference>
<dbReference type="PROSITE" id="PS50405">
    <property type="entry name" value="GST_CTER"/>
    <property type="match status" value="1"/>
</dbReference>
<dbReference type="GO" id="GO:0016874">
    <property type="term" value="F:ligase activity"/>
    <property type="evidence" value="ECO:0007669"/>
    <property type="project" value="UniProtKB-KW"/>
</dbReference>